<feature type="chain" id="PRO_5026125080" evidence="1">
    <location>
        <begin position="24"/>
        <end position="335"/>
    </location>
</feature>
<evidence type="ECO:0000313" key="3">
    <source>
        <dbReference type="Proteomes" id="UP000432727"/>
    </source>
</evidence>
<keyword evidence="3" id="KW-1185">Reference proteome</keyword>
<dbReference type="Proteomes" id="UP000432727">
    <property type="component" value="Unassembled WGS sequence"/>
</dbReference>
<gene>
    <name evidence="2" type="ORF">GRI34_06285</name>
</gene>
<name>A0A6I4TLA1_9SPHN</name>
<dbReference type="OrthoDB" id="7426733at2"/>
<feature type="signal peptide" evidence="1">
    <location>
        <begin position="1"/>
        <end position="23"/>
    </location>
</feature>
<dbReference type="EMBL" id="WTYI01000001">
    <property type="protein sequence ID" value="MXO96029.1"/>
    <property type="molecule type" value="Genomic_DNA"/>
</dbReference>
<evidence type="ECO:0000256" key="1">
    <source>
        <dbReference type="SAM" id="SignalP"/>
    </source>
</evidence>
<comment type="caution">
    <text evidence="2">The sequence shown here is derived from an EMBL/GenBank/DDBJ whole genome shotgun (WGS) entry which is preliminary data.</text>
</comment>
<reference evidence="2 3" key="1">
    <citation type="submission" date="2019-12" db="EMBL/GenBank/DDBJ databases">
        <title>Genomic-based taxomic classification of the family Erythrobacteraceae.</title>
        <authorList>
            <person name="Xu L."/>
        </authorList>
    </citation>
    <scope>NUCLEOTIDE SEQUENCE [LARGE SCALE GENOMIC DNA]</scope>
    <source>
        <strain evidence="2 3">JCM 12189</strain>
    </source>
</reference>
<organism evidence="2 3">
    <name type="scientific">Qipengyuania aquimaris</name>
    <dbReference type="NCBI Taxonomy" id="255984"/>
    <lineage>
        <taxon>Bacteria</taxon>
        <taxon>Pseudomonadati</taxon>
        <taxon>Pseudomonadota</taxon>
        <taxon>Alphaproteobacteria</taxon>
        <taxon>Sphingomonadales</taxon>
        <taxon>Erythrobacteraceae</taxon>
        <taxon>Qipengyuania</taxon>
    </lineage>
</organism>
<sequence>MKIKSLWAALAGASILLAAPLHAETLPVSTMAPANTDDAIGIDVIMIDDFEGSAGPDLKYALMDRLAAVNVEQGPFFKIVPSDKAGSGSPGIRRGTLFGVAQVDVDEIELDPRIEKTCIEEKKDECVRYRTTEVACYAIVVSLNANVRMVAELGREERYSNGGERARRLEYCAGDDRPTVGEVGQSLLDGFAREVRMDFAPRMGSEQVRLLEKRKGLSKEDRATFKRALSLTKHDQIGACVLFDQLSQNNFDHQSVRFNSAVCRESEGDLRRALSDQKFIEGRHGGHSYVRTAIARLQATLAAQDQVGKHFPPDYILDEIWGVSEDDAGETTSLP</sequence>
<protein>
    <submittedName>
        <fullName evidence="2">Uncharacterized protein</fullName>
    </submittedName>
</protein>
<keyword evidence="1" id="KW-0732">Signal</keyword>
<dbReference type="AlphaFoldDB" id="A0A6I4TLA1"/>
<evidence type="ECO:0000313" key="2">
    <source>
        <dbReference type="EMBL" id="MXO96029.1"/>
    </source>
</evidence>
<accession>A0A6I4TLA1</accession>
<dbReference type="RefSeq" id="WP_160595206.1">
    <property type="nucleotide sequence ID" value="NZ_WTYI01000001.1"/>
</dbReference>
<proteinExistence type="predicted"/>